<comment type="subcellular location">
    <subcellularLocation>
        <location evidence="1">Membrane</location>
        <topology evidence="1">Multi-pass membrane protein</topology>
    </subcellularLocation>
</comment>
<dbReference type="KEGG" id="sliu:111349321"/>
<protein>
    <submittedName>
        <fullName evidence="7">Proton-coupled folate transporter-like</fullName>
    </submittedName>
</protein>
<feature type="transmembrane region" description="Helical" evidence="5">
    <location>
        <begin position="137"/>
        <end position="161"/>
    </location>
</feature>
<feature type="transmembrane region" description="Helical" evidence="5">
    <location>
        <begin position="305"/>
        <end position="329"/>
    </location>
</feature>
<evidence type="ECO:0000256" key="2">
    <source>
        <dbReference type="ARBA" id="ARBA00022692"/>
    </source>
</evidence>
<feature type="transmembrane region" description="Helical" evidence="5">
    <location>
        <begin position="173"/>
        <end position="194"/>
    </location>
</feature>
<dbReference type="InterPro" id="IPR036259">
    <property type="entry name" value="MFS_trans_sf"/>
</dbReference>
<organism evidence="6 7">
    <name type="scientific">Spodoptera litura</name>
    <name type="common">Asian cotton leafworm</name>
    <dbReference type="NCBI Taxonomy" id="69820"/>
    <lineage>
        <taxon>Eukaryota</taxon>
        <taxon>Metazoa</taxon>
        <taxon>Ecdysozoa</taxon>
        <taxon>Arthropoda</taxon>
        <taxon>Hexapoda</taxon>
        <taxon>Insecta</taxon>
        <taxon>Pterygota</taxon>
        <taxon>Neoptera</taxon>
        <taxon>Endopterygota</taxon>
        <taxon>Lepidoptera</taxon>
        <taxon>Glossata</taxon>
        <taxon>Ditrysia</taxon>
        <taxon>Noctuoidea</taxon>
        <taxon>Noctuidae</taxon>
        <taxon>Amphipyrinae</taxon>
        <taxon>Spodoptera</taxon>
    </lineage>
</organism>
<evidence type="ECO:0000313" key="6">
    <source>
        <dbReference type="Proteomes" id="UP000301870"/>
    </source>
</evidence>
<dbReference type="SUPFAM" id="SSF103473">
    <property type="entry name" value="MFS general substrate transporter"/>
    <property type="match status" value="1"/>
</dbReference>
<evidence type="ECO:0000256" key="3">
    <source>
        <dbReference type="ARBA" id="ARBA00022989"/>
    </source>
</evidence>
<keyword evidence="2 5" id="KW-0812">Transmembrane</keyword>
<gene>
    <name evidence="7" type="primary">LOC111349321</name>
</gene>
<evidence type="ECO:0000256" key="5">
    <source>
        <dbReference type="SAM" id="Phobius"/>
    </source>
</evidence>
<feature type="transmembrane region" description="Helical" evidence="5">
    <location>
        <begin position="372"/>
        <end position="393"/>
    </location>
</feature>
<dbReference type="OrthoDB" id="3026777at2759"/>
<keyword evidence="3 5" id="KW-1133">Transmembrane helix</keyword>
<dbReference type="Proteomes" id="UP000301870">
    <property type="component" value="Chromosome 9"/>
</dbReference>
<evidence type="ECO:0000256" key="1">
    <source>
        <dbReference type="ARBA" id="ARBA00004141"/>
    </source>
</evidence>
<proteinExistence type="predicted"/>
<sequence>MAEEKTKPVDTEEKPLNKDAIPSLYKDKSFREKLRYIKDNITVEPLLAGLIIPSIISRFAMGNLNLDKACRVNFGFGDEICDALVSKTSKNFTEYEQAVQQLISSIDIWKSVISTALPCIIIMFLGAWSDRTGKRKLIILLPIYGELLTSINNLVNVYFFYEIPVQVTVFLETLFPAITGGWVTMFLGVFSYISDITSEESRTFRVGLVNFCMTAGLPIGIGISGFLLQRMGYYGLFTLTSGLFSLVLMYGTFCLKEPDQWLQEKGLPPIERTIDNNVSFFDLSHVAETIAVAFRPRTKNKKTKILLTLLMVFLLFGPTSSEHGVFYLFVRNRLNWDMVKYGVYVSYSIVLHSFGAMFSITVLSKRLQVDDCLLCFISVISKIAGSIWTAFVTTDIEMYLVPVAELLNATTFTSLRSIISKLVEKQENAKVNSLFSLTETTAALVFHPFYSWMYMKTLHSLPGAVFLASAAIAIPPSIILLLFYIQNKLGLKNLRKIALEAEEKKDAKEAESKKADPLTFVPSKMEKEKIQMGKNI</sequence>
<reference evidence="7" key="1">
    <citation type="submission" date="2025-08" db="UniProtKB">
        <authorList>
            <consortium name="RefSeq"/>
        </authorList>
    </citation>
    <scope>IDENTIFICATION</scope>
    <source>
        <strain evidence="7">Ishihara</strain>
        <tissue evidence="7">Whole body</tissue>
    </source>
</reference>
<dbReference type="InterPro" id="IPR011701">
    <property type="entry name" value="MFS"/>
</dbReference>
<keyword evidence="4 5" id="KW-0472">Membrane</keyword>
<dbReference type="GO" id="GO:0022857">
    <property type="term" value="F:transmembrane transporter activity"/>
    <property type="evidence" value="ECO:0007669"/>
    <property type="project" value="InterPro"/>
</dbReference>
<dbReference type="GO" id="GO:0016020">
    <property type="term" value="C:membrane"/>
    <property type="evidence" value="ECO:0007669"/>
    <property type="project" value="UniProtKB-SubCell"/>
</dbReference>
<dbReference type="AlphaFoldDB" id="A0A9J7DSH8"/>
<feature type="transmembrane region" description="Helical" evidence="5">
    <location>
        <begin position="431"/>
        <end position="452"/>
    </location>
</feature>
<feature type="transmembrane region" description="Helical" evidence="5">
    <location>
        <begin position="233"/>
        <end position="255"/>
    </location>
</feature>
<name>A0A9J7DSH8_SPOLT</name>
<evidence type="ECO:0000256" key="4">
    <source>
        <dbReference type="ARBA" id="ARBA00023136"/>
    </source>
</evidence>
<feature type="transmembrane region" description="Helical" evidence="5">
    <location>
        <begin position="399"/>
        <end position="419"/>
    </location>
</feature>
<accession>A0A9J7DSH8</accession>
<evidence type="ECO:0000313" key="7">
    <source>
        <dbReference type="RefSeq" id="XP_022816177.1"/>
    </source>
</evidence>
<dbReference type="RefSeq" id="XP_022816177.1">
    <property type="nucleotide sequence ID" value="XM_022960409.1"/>
</dbReference>
<dbReference type="PANTHER" id="PTHR23507:SF1">
    <property type="entry name" value="FI18259P1-RELATED"/>
    <property type="match status" value="1"/>
</dbReference>
<dbReference type="Pfam" id="PF07690">
    <property type="entry name" value="MFS_1"/>
    <property type="match status" value="1"/>
</dbReference>
<dbReference type="PANTHER" id="PTHR23507">
    <property type="entry name" value="ZGC:174356"/>
    <property type="match status" value="1"/>
</dbReference>
<dbReference type="GeneID" id="111349321"/>
<feature type="transmembrane region" description="Helical" evidence="5">
    <location>
        <begin position="41"/>
        <end position="61"/>
    </location>
</feature>
<feature type="transmembrane region" description="Helical" evidence="5">
    <location>
        <begin position="206"/>
        <end position="227"/>
    </location>
</feature>
<feature type="transmembrane region" description="Helical" evidence="5">
    <location>
        <begin position="341"/>
        <end position="360"/>
    </location>
</feature>
<feature type="transmembrane region" description="Helical" evidence="5">
    <location>
        <begin position="464"/>
        <end position="485"/>
    </location>
</feature>
<feature type="transmembrane region" description="Helical" evidence="5">
    <location>
        <begin position="108"/>
        <end position="128"/>
    </location>
</feature>
<keyword evidence="6" id="KW-1185">Reference proteome</keyword>
<dbReference type="Gene3D" id="1.20.1250.20">
    <property type="entry name" value="MFS general substrate transporter like domains"/>
    <property type="match status" value="1"/>
</dbReference>